<comment type="caution">
    <text evidence="1">The sequence shown here is derived from an EMBL/GenBank/DDBJ whole genome shotgun (WGS) entry which is preliminary data.</text>
</comment>
<dbReference type="Proteomes" id="UP000465778">
    <property type="component" value="Unassembled WGS sequence"/>
</dbReference>
<organism evidence="1 2">
    <name type="scientific">Cytobacillus firmus</name>
    <name type="common">Bacillus firmus</name>
    <dbReference type="NCBI Taxonomy" id="1399"/>
    <lineage>
        <taxon>Bacteria</taxon>
        <taxon>Bacillati</taxon>
        <taxon>Bacillota</taxon>
        <taxon>Bacilli</taxon>
        <taxon>Bacillales</taxon>
        <taxon>Bacillaceae</taxon>
        <taxon>Cytobacillus</taxon>
    </lineage>
</organism>
<dbReference type="RefSeq" id="WP_159347303.1">
    <property type="nucleotide sequence ID" value="NZ_JBALQO010000183.1"/>
</dbReference>
<dbReference type="EMBL" id="VDEM01000128">
    <property type="protein sequence ID" value="KAF0821289.1"/>
    <property type="molecule type" value="Genomic_DNA"/>
</dbReference>
<protein>
    <submittedName>
        <fullName evidence="1">Uncharacterized protein</fullName>
    </submittedName>
</protein>
<proteinExistence type="predicted"/>
<dbReference type="OrthoDB" id="2990440at2"/>
<evidence type="ECO:0000313" key="2">
    <source>
        <dbReference type="Proteomes" id="UP000465778"/>
    </source>
</evidence>
<name>A0A800N887_CYTFI</name>
<sequence>MKLLNSNDLEAVRSMYLQAQNKSASLNSDGTYNLYLNFGYGCDEYKVTEKQLNYIRQ</sequence>
<evidence type="ECO:0000313" key="1">
    <source>
        <dbReference type="EMBL" id="KAF0821289.1"/>
    </source>
</evidence>
<dbReference type="AlphaFoldDB" id="A0A800N887"/>
<gene>
    <name evidence="1" type="ORF">KIS1582_5011</name>
</gene>
<accession>A0A800N887</accession>
<reference evidence="1 2" key="1">
    <citation type="journal article" date="2020" name="G3 (Bethesda)">
        <title>Whole Genome Sequencing and Comparative Genomics of Two Nematicidal Bacillus Strains Reveals a Wide Range of Possible Virulence Factors.</title>
        <authorList>
            <person name="Susic N."/>
            <person name="Janezic S."/>
            <person name="Rupnik M."/>
            <person name="Geric Stare B."/>
        </authorList>
    </citation>
    <scope>NUCLEOTIDE SEQUENCE [LARGE SCALE GENOMIC DNA]</scope>
    <source>
        <strain evidence="1 2">I-1582</strain>
    </source>
</reference>